<keyword evidence="4 11" id="KW-0808">Transferase</keyword>
<feature type="transmembrane region" description="Helical" evidence="9">
    <location>
        <begin position="72"/>
        <end position="94"/>
    </location>
</feature>
<dbReference type="EMBL" id="CP013118">
    <property type="protein sequence ID" value="ALO15747.1"/>
    <property type="molecule type" value="Genomic_DNA"/>
</dbReference>
<dbReference type="Proteomes" id="UP000064893">
    <property type="component" value="Chromosome"/>
</dbReference>
<dbReference type="InterPro" id="IPR003362">
    <property type="entry name" value="Bact_transf"/>
</dbReference>
<dbReference type="EC" id="2.7.8.31" evidence="11"/>
<protein>
    <submittedName>
        <fullName evidence="11">UDP-glucose:undecaprenyl-phosphate glucose-1-phosphate transferase</fullName>
        <ecNumber evidence="11">2.7.8.31</ecNumber>
    </submittedName>
</protein>
<keyword evidence="5 9" id="KW-0812">Transmembrane</keyword>
<evidence type="ECO:0000256" key="9">
    <source>
        <dbReference type="SAM" id="Phobius"/>
    </source>
</evidence>
<feature type="transmembrane region" description="Helical" evidence="9">
    <location>
        <begin position="40"/>
        <end position="60"/>
    </location>
</feature>
<evidence type="ECO:0000259" key="10">
    <source>
        <dbReference type="Pfam" id="PF02397"/>
    </source>
</evidence>
<dbReference type="AlphaFoldDB" id="A0A0S2I056"/>
<feature type="coiled-coil region" evidence="8">
    <location>
        <begin position="136"/>
        <end position="163"/>
    </location>
</feature>
<feature type="transmembrane region" description="Helical" evidence="9">
    <location>
        <begin position="267"/>
        <end position="286"/>
    </location>
</feature>
<sequence>MFTRFSTYFRFFTGIVIVLMSVWIAILFKPHTLPITYVQNHYDILLILIVCWIVISILFKKYDLGSKRDLRRILPAVLRINIIIAGVTTLTMYGLRELELSRFVLFVTIIAGTFLELVFFITYKQLVHSKKIDDSLQDFIETRESLARERAEQKREKARVKEGKHFVSSHISSYIIQESGEEVYRLINKYFDLTADDYTILSTTTRFNVLKLPDDSFSAIANLKRINDIRYVNKFFEAVNTKICTNGLFIGCVETKNMRKKRIMRKFPPVLNVIYYTFDFIFKRLAPKFNITKKLYFFLTRGQNRVISKAETLGRLYSCGFDVEEIATINNHLYFVGRKIRKPYKDTNPTYGPLIKLRRVGKGGKEFYVYKFRTMHPFSEYLQPYIYKHYNLKEGGKFKNDFRVTTIGKFMRKFWIDELPMLINWIKGEMKLVGVRPLSTHYYNLYAEEVKQERTKAKPGLVPPFYADMPTTLEEIQASELKYLKAYQKHPFRTDWCYFWRAMFNIMFKNARSA</sequence>
<name>A0A0S2I056_9BACT</name>
<reference evidence="11 12" key="1">
    <citation type="submission" date="2015-11" db="EMBL/GenBank/DDBJ databases">
        <title>Description and complete genome sequence of a novel strain predominating in hypersaline microbial mats and representing a new family of the Bacteriodetes phylum.</title>
        <authorList>
            <person name="Spring S."/>
            <person name="Bunk B."/>
            <person name="Sproer C."/>
            <person name="Klenk H.-P."/>
        </authorList>
    </citation>
    <scope>NUCLEOTIDE SEQUENCE [LARGE SCALE GENOMIC DNA]</scope>
    <source>
        <strain evidence="11 12">L21-Spi-D4</strain>
    </source>
</reference>
<dbReference type="PANTHER" id="PTHR30576">
    <property type="entry name" value="COLANIC BIOSYNTHESIS UDP-GLUCOSE LIPID CARRIER TRANSFERASE"/>
    <property type="match status" value="1"/>
</dbReference>
<dbReference type="Pfam" id="PF02397">
    <property type="entry name" value="Bac_transf"/>
    <property type="match status" value="1"/>
</dbReference>
<dbReference type="OrthoDB" id="9808602at2"/>
<keyword evidence="7 9" id="KW-0472">Membrane</keyword>
<gene>
    <name evidence="11" type="primary">pssY</name>
    <name evidence="11" type="ORF">L21SP5_02114</name>
</gene>
<dbReference type="PATRIC" id="fig|1307839.3.peg.2228"/>
<dbReference type="RefSeq" id="WP_057953180.1">
    <property type="nucleotide sequence ID" value="NZ_CP013118.1"/>
</dbReference>
<keyword evidence="3" id="KW-1003">Cell membrane</keyword>
<keyword evidence="6 9" id="KW-1133">Transmembrane helix</keyword>
<evidence type="ECO:0000256" key="6">
    <source>
        <dbReference type="ARBA" id="ARBA00022989"/>
    </source>
</evidence>
<evidence type="ECO:0000256" key="2">
    <source>
        <dbReference type="ARBA" id="ARBA00006464"/>
    </source>
</evidence>
<feature type="transmembrane region" description="Helical" evidence="9">
    <location>
        <begin position="100"/>
        <end position="123"/>
    </location>
</feature>
<evidence type="ECO:0000256" key="4">
    <source>
        <dbReference type="ARBA" id="ARBA00022679"/>
    </source>
</evidence>
<comment type="similarity">
    <text evidence="2">Belongs to the bacterial sugar transferase family.</text>
</comment>
<keyword evidence="12" id="KW-1185">Reference proteome</keyword>
<dbReference type="PANTHER" id="PTHR30576:SF4">
    <property type="entry name" value="UNDECAPRENYL-PHOSPHATE GALACTOSE PHOSPHOTRANSFERASE"/>
    <property type="match status" value="1"/>
</dbReference>
<dbReference type="STRING" id="1307839.L21SP5_02114"/>
<comment type="subcellular location">
    <subcellularLocation>
        <location evidence="1">Cell membrane</location>
    </subcellularLocation>
</comment>
<dbReference type="GO" id="GO:0089702">
    <property type="term" value="F:undecaprenyl-phosphate glucose phosphotransferase activity"/>
    <property type="evidence" value="ECO:0007669"/>
    <property type="project" value="UniProtKB-EC"/>
</dbReference>
<evidence type="ECO:0000256" key="5">
    <source>
        <dbReference type="ARBA" id="ARBA00022692"/>
    </source>
</evidence>
<keyword evidence="8" id="KW-0175">Coiled coil</keyword>
<accession>A0A0S2I056</accession>
<proteinExistence type="inferred from homology"/>
<evidence type="ECO:0000313" key="12">
    <source>
        <dbReference type="Proteomes" id="UP000064893"/>
    </source>
</evidence>
<evidence type="ECO:0000256" key="8">
    <source>
        <dbReference type="SAM" id="Coils"/>
    </source>
</evidence>
<feature type="domain" description="Bacterial sugar transferase" evidence="10">
    <location>
        <begin position="355"/>
        <end position="504"/>
    </location>
</feature>
<dbReference type="KEGG" id="blq:L21SP5_02114"/>
<evidence type="ECO:0000313" key="11">
    <source>
        <dbReference type="EMBL" id="ALO15747.1"/>
    </source>
</evidence>
<dbReference type="GO" id="GO:0005886">
    <property type="term" value="C:plasma membrane"/>
    <property type="evidence" value="ECO:0007669"/>
    <property type="project" value="UniProtKB-SubCell"/>
</dbReference>
<evidence type="ECO:0000256" key="1">
    <source>
        <dbReference type="ARBA" id="ARBA00004236"/>
    </source>
</evidence>
<evidence type="ECO:0000256" key="7">
    <source>
        <dbReference type="ARBA" id="ARBA00023136"/>
    </source>
</evidence>
<organism evidence="11 12">
    <name type="scientific">Salinivirga cyanobacteriivorans</name>
    <dbReference type="NCBI Taxonomy" id="1307839"/>
    <lineage>
        <taxon>Bacteria</taxon>
        <taxon>Pseudomonadati</taxon>
        <taxon>Bacteroidota</taxon>
        <taxon>Bacteroidia</taxon>
        <taxon>Bacteroidales</taxon>
        <taxon>Salinivirgaceae</taxon>
        <taxon>Salinivirga</taxon>
    </lineage>
</organism>
<evidence type="ECO:0000256" key="3">
    <source>
        <dbReference type="ARBA" id="ARBA00022475"/>
    </source>
</evidence>
<feature type="transmembrane region" description="Helical" evidence="9">
    <location>
        <begin position="7"/>
        <end position="28"/>
    </location>
</feature>